<protein>
    <submittedName>
        <fullName evidence="2">Uncharacterized protein</fullName>
    </submittedName>
</protein>
<feature type="signal peptide" evidence="1">
    <location>
        <begin position="1"/>
        <end position="21"/>
    </location>
</feature>
<evidence type="ECO:0000313" key="3">
    <source>
        <dbReference type="Proteomes" id="UP000053558"/>
    </source>
</evidence>
<keyword evidence="1" id="KW-0732">Signal</keyword>
<gene>
    <name evidence="2" type="ORF">CONPUDRAFT_90556</name>
</gene>
<dbReference type="AlphaFoldDB" id="A0A5M3MMM3"/>
<evidence type="ECO:0000313" key="2">
    <source>
        <dbReference type="EMBL" id="EIW80277.1"/>
    </source>
</evidence>
<feature type="chain" id="PRO_5024432801" evidence="1">
    <location>
        <begin position="22"/>
        <end position="144"/>
    </location>
</feature>
<name>A0A5M3MMM3_CONPW</name>
<dbReference type="RefSeq" id="XP_007769263.1">
    <property type="nucleotide sequence ID" value="XM_007771073.1"/>
</dbReference>
<reference evidence="3" key="1">
    <citation type="journal article" date="2012" name="Science">
        <title>The Paleozoic origin of enzymatic lignin decomposition reconstructed from 31 fungal genomes.</title>
        <authorList>
            <person name="Floudas D."/>
            <person name="Binder M."/>
            <person name="Riley R."/>
            <person name="Barry K."/>
            <person name="Blanchette R.A."/>
            <person name="Henrissat B."/>
            <person name="Martinez A.T."/>
            <person name="Otillar R."/>
            <person name="Spatafora J.W."/>
            <person name="Yadav J.S."/>
            <person name="Aerts A."/>
            <person name="Benoit I."/>
            <person name="Boyd A."/>
            <person name="Carlson A."/>
            <person name="Copeland A."/>
            <person name="Coutinho P.M."/>
            <person name="de Vries R.P."/>
            <person name="Ferreira P."/>
            <person name="Findley K."/>
            <person name="Foster B."/>
            <person name="Gaskell J."/>
            <person name="Glotzer D."/>
            <person name="Gorecki P."/>
            <person name="Heitman J."/>
            <person name="Hesse C."/>
            <person name="Hori C."/>
            <person name="Igarashi K."/>
            <person name="Jurgens J.A."/>
            <person name="Kallen N."/>
            <person name="Kersten P."/>
            <person name="Kohler A."/>
            <person name="Kuees U."/>
            <person name="Kumar T.K.A."/>
            <person name="Kuo A."/>
            <person name="LaButti K."/>
            <person name="Larrondo L.F."/>
            <person name="Lindquist E."/>
            <person name="Ling A."/>
            <person name="Lombard V."/>
            <person name="Lucas S."/>
            <person name="Lundell T."/>
            <person name="Martin R."/>
            <person name="McLaughlin D.J."/>
            <person name="Morgenstern I."/>
            <person name="Morin E."/>
            <person name="Murat C."/>
            <person name="Nagy L.G."/>
            <person name="Nolan M."/>
            <person name="Ohm R.A."/>
            <person name="Patyshakuliyeva A."/>
            <person name="Rokas A."/>
            <person name="Ruiz-Duenas F.J."/>
            <person name="Sabat G."/>
            <person name="Salamov A."/>
            <person name="Samejima M."/>
            <person name="Schmutz J."/>
            <person name="Slot J.C."/>
            <person name="St John F."/>
            <person name="Stenlid J."/>
            <person name="Sun H."/>
            <person name="Sun S."/>
            <person name="Syed K."/>
            <person name="Tsang A."/>
            <person name="Wiebenga A."/>
            <person name="Young D."/>
            <person name="Pisabarro A."/>
            <person name="Eastwood D.C."/>
            <person name="Martin F."/>
            <person name="Cullen D."/>
            <person name="Grigoriev I.V."/>
            <person name="Hibbett D.S."/>
        </authorList>
    </citation>
    <scope>NUCLEOTIDE SEQUENCE [LARGE SCALE GENOMIC DNA]</scope>
    <source>
        <strain evidence="3">RWD-64-598 SS2</strain>
    </source>
</reference>
<dbReference type="Proteomes" id="UP000053558">
    <property type="component" value="Unassembled WGS sequence"/>
</dbReference>
<organism evidence="2 3">
    <name type="scientific">Coniophora puteana (strain RWD-64-598)</name>
    <name type="common">Brown rot fungus</name>
    <dbReference type="NCBI Taxonomy" id="741705"/>
    <lineage>
        <taxon>Eukaryota</taxon>
        <taxon>Fungi</taxon>
        <taxon>Dikarya</taxon>
        <taxon>Basidiomycota</taxon>
        <taxon>Agaricomycotina</taxon>
        <taxon>Agaricomycetes</taxon>
        <taxon>Agaricomycetidae</taxon>
        <taxon>Boletales</taxon>
        <taxon>Coniophorineae</taxon>
        <taxon>Coniophoraceae</taxon>
        <taxon>Coniophora</taxon>
    </lineage>
</organism>
<accession>A0A5M3MMM3</accession>
<dbReference type="KEGG" id="cput:CONPUDRAFT_90556"/>
<comment type="caution">
    <text evidence="2">The sequence shown here is derived from an EMBL/GenBank/DDBJ whole genome shotgun (WGS) entry which is preliminary data.</text>
</comment>
<proteinExistence type="predicted"/>
<evidence type="ECO:0000256" key="1">
    <source>
        <dbReference type="SAM" id="SignalP"/>
    </source>
</evidence>
<sequence>MIAAQTGFCSLFISMLLGASGRSVRKFWVTPYKPQSSGTPSSTRGSGPPHVFVQTFGNSGSRAYIYPRSRISLTTQPGINDLRLDLKQTDASVISMYMQTEHALIKGERAAGGEVAKALIARFGIKAKPLEGPKLRTGPIQPRA</sequence>
<dbReference type="EMBL" id="JH711579">
    <property type="protein sequence ID" value="EIW80277.1"/>
    <property type="molecule type" value="Genomic_DNA"/>
</dbReference>
<dbReference type="GeneID" id="19211395"/>
<keyword evidence="3" id="KW-1185">Reference proteome</keyword>